<protein>
    <submittedName>
        <fullName evidence="2">DUF4783 domain-containing protein</fullName>
    </submittedName>
</protein>
<reference evidence="2 3" key="1">
    <citation type="journal article" date="2016" name="Int. J. Syst. Evol. Microbiol.">
        <title>Proposal of Mucilaginibacter phyllosphaerae sp. nov. isolated from the phyllosphere of Galium album.</title>
        <authorList>
            <person name="Aydogan E.L."/>
            <person name="Busse H.J."/>
            <person name="Moser G."/>
            <person name="Muller C."/>
            <person name="Kampfer P."/>
            <person name="Glaeser S.P."/>
        </authorList>
    </citation>
    <scope>NUCLEOTIDE SEQUENCE [LARGE SCALE GENOMIC DNA]</scope>
    <source>
        <strain evidence="2 3">PP-F2FG21</strain>
    </source>
</reference>
<sequence>MMMRLRYMPMLALLFMLPLAVKADAIEKIAEYLKKGSSTELSQLFANSVDVSIANESSVYSKTQAQMILDKFFKENKPHGVKLLHRVSSNPSYNFAVYILTTDKGKFRIACTLKEVNKVMEIIELRVETEKT</sequence>
<dbReference type="Proteomes" id="UP000297248">
    <property type="component" value="Unassembled WGS sequence"/>
</dbReference>
<dbReference type="Gene3D" id="3.10.450.50">
    <property type="match status" value="1"/>
</dbReference>
<dbReference type="AlphaFoldDB" id="A0A4Y8AJE3"/>
<dbReference type="RefSeq" id="WP_134334983.1">
    <property type="nucleotide sequence ID" value="NZ_BMCZ01000001.1"/>
</dbReference>
<feature type="signal peptide" evidence="1">
    <location>
        <begin position="1"/>
        <end position="23"/>
    </location>
</feature>
<dbReference type="InterPro" id="IPR031977">
    <property type="entry name" value="DUF4783"/>
</dbReference>
<comment type="caution">
    <text evidence="2">The sequence shown here is derived from an EMBL/GenBank/DDBJ whole genome shotgun (WGS) entry which is preliminary data.</text>
</comment>
<organism evidence="2 3">
    <name type="scientific">Mucilaginibacter phyllosphaerae</name>
    <dbReference type="NCBI Taxonomy" id="1812349"/>
    <lineage>
        <taxon>Bacteria</taxon>
        <taxon>Pseudomonadati</taxon>
        <taxon>Bacteroidota</taxon>
        <taxon>Sphingobacteriia</taxon>
        <taxon>Sphingobacteriales</taxon>
        <taxon>Sphingobacteriaceae</taxon>
        <taxon>Mucilaginibacter</taxon>
    </lineage>
</organism>
<gene>
    <name evidence="2" type="ORF">E2R65_02990</name>
</gene>
<evidence type="ECO:0000313" key="3">
    <source>
        <dbReference type="Proteomes" id="UP000297248"/>
    </source>
</evidence>
<feature type="chain" id="PRO_5021391483" evidence="1">
    <location>
        <begin position="24"/>
        <end position="132"/>
    </location>
</feature>
<keyword evidence="1" id="KW-0732">Signal</keyword>
<accession>A0A4Y8AJE3</accession>
<evidence type="ECO:0000313" key="2">
    <source>
        <dbReference type="EMBL" id="TEW69148.1"/>
    </source>
</evidence>
<dbReference type="EMBL" id="SNQG01000001">
    <property type="protein sequence ID" value="TEW69148.1"/>
    <property type="molecule type" value="Genomic_DNA"/>
</dbReference>
<name>A0A4Y8AJE3_9SPHI</name>
<dbReference type="Pfam" id="PF16022">
    <property type="entry name" value="DUF4783"/>
    <property type="match status" value="1"/>
</dbReference>
<proteinExistence type="predicted"/>
<evidence type="ECO:0000256" key="1">
    <source>
        <dbReference type="SAM" id="SignalP"/>
    </source>
</evidence>